<sequence>MKRLILLLCILTLIVLCFFHLFALMRLYPLYITSPLLFFTIYLTIASFSHRKTFRGFHK</sequence>
<gene>
    <name evidence="2" type="ORF">HM131_14675</name>
</gene>
<evidence type="ECO:0000313" key="3">
    <source>
        <dbReference type="Proteomes" id="UP000192527"/>
    </source>
</evidence>
<keyword evidence="1" id="KW-0812">Transmembrane</keyword>
<evidence type="ECO:0000313" key="2">
    <source>
        <dbReference type="EMBL" id="ARI78018.1"/>
    </source>
</evidence>
<keyword evidence="3" id="KW-1185">Reference proteome</keyword>
<reference evidence="2 3" key="1">
    <citation type="submission" date="2017-04" db="EMBL/GenBank/DDBJ databases">
        <title>The whole genome sequencing and assembly of Halobacillus mangrovi strain.</title>
        <authorList>
            <person name="Lee S.-J."/>
            <person name="Park M.-K."/>
            <person name="Kim J.-Y."/>
            <person name="Lee Y.-J."/>
            <person name="Yi H."/>
            <person name="Bahn Y.-S."/>
            <person name="Kim J.F."/>
            <person name="Lee D.-W."/>
        </authorList>
    </citation>
    <scope>NUCLEOTIDE SEQUENCE [LARGE SCALE GENOMIC DNA]</scope>
    <source>
        <strain evidence="2 3">KTB 131</strain>
    </source>
</reference>
<evidence type="ECO:0000256" key="1">
    <source>
        <dbReference type="SAM" id="Phobius"/>
    </source>
</evidence>
<dbReference type="EMBL" id="CP020772">
    <property type="protein sequence ID" value="ARI78018.1"/>
    <property type="molecule type" value="Genomic_DNA"/>
</dbReference>
<keyword evidence="1" id="KW-0472">Membrane</keyword>
<keyword evidence="1" id="KW-1133">Transmembrane helix</keyword>
<name>A0A1W5ZXH1_9BACI</name>
<protein>
    <submittedName>
        <fullName evidence="2">Uncharacterized protein</fullName>
    </submittedName>
</protein>
<dbReference type="KEGG" id="hmn:HM131_14675"/>
<feature type="transmembrane region" description="Helical" evidence="1">
    <location>
        <begin position="29"/>
        <end position="49"/>
    </location>
</feature>
<organism evidence="2 3">
    <name type="scientific">Halobacillus mangrovi</name>
    <dbReference type="NCBI Taxonomy" id="402384"/>
    <lineage>
        <taxon>Bacteria</taxon>
        <taxon>Bacillati</taxon>
        <taxon>Bacillota</taxon>
        <taxon>Bacilli</taxon>
        <taxon>Bacillales</taxon>
        <taxon>Bacillaceae</taxon>
        <taxon>Halobacillus</taxon>
    </lineage>
</organism>
<dbReference type="STRING" id="402384.HM131_14675"/>
<proteinExistence type="predicted"/>
<accession>A0A1W5ZXH1</accession>
<dbReference type="AlphaFoldDB" id="A0A1W5ZXH1"/>
<dbReference type="Proteomes" id="UP000192527">
    <property type="component" value="Chromosome"/>
</dbReference>